<dbReference type="RefSeq" id="WP_222988251.1">
    <property type="nucleotide sequence ID" value="NZ_JAINVV010000001.1"/>
</dbReference>
<keyword evidence="1" id="KW-1133">Transmembrane helix</keyword>
<dbReference type="EMBL" id="JAINVV010000001">
    <property type="protein sequence ID" value="MBY8821170.1"/>
    <property type="molecule type" value="Genomic_DNA"/>
</dbReference>
<gene>
    <name evidence="2" type="ORF">K7G82_02640</name>
</gene>
<evidence type="ECO:0000313" key="3">
    <source>
        <dbReference type="Proteomes" id="UP000706039"/>
    </source>
</evidence>
<dbReference type="InterPro" id="IPR009325">
    <property type="entry name" value="DUF983"/>
</dbReference>
<name>A0ABS7PIP3_9SPHN</name>
<protein>
    <submittedName>
        <fullName evidence="2">DUF983 domain-containing protein</fullName>
    </submittedName>
</protein>
<keyword evidence="3" id="KW-1185">Reference proteome</keyword>
<evidence type="ECO:0000313" key="2">
    <source>
        <dbReference type="EMBL" id="MBY8821170.1"/>
    </source>
</evidence>
<comment type="caution">
    <text evidence="2">The sequence shown here is derived from an EMBL/GenBank/DDBJ whole genome shotgun (WGS) entry which is preliminary data.</text>
</comment>
<feature type="transmembrane region" description="Helical" evidence="1">
    <location>
        <begin position="69"/>
        <end position="90"/>
    </location>
</feature>
<accession>A0ABS7PIP3</accession>
<dbReference type="Proteomes" id="UP000706039">
    <property type="component" value="Unassembled WGS sequence"/>
</dbReference>
<keyword evidence="1" id="KW-0812">Transmembrane</keyword>
<feature type="transmembrane region" description="Helical" evidence="1">
    <location>
        <begin position="43"/>
        <end position="63"/>
    </location>
</feature>
<sequence length="110" mass="11716">MKLGFVKRCPICGEGPLFRGYLKVHAHCPHCGEENGRHRVDDAASYFTVLLVGHLVLAPILLIEPLWLMPLWQSLAIVLPVMIGVTLVALPHIKGAVLGALSAVGSSGSA</sequence>
<reference evidence="2 3" key="1">
    <citation type="submission" date="2021-08" db="EMBL/GenBank/DDBJ databases">
        <authorList>
            <person name="Tuo L."/>
        </authorList>
    </citation>
    <scope>NUCLEOTIDE SEQUENCE [LARGE SCALE GENOMIC DNA]</scope>
    <source>
        <strain evidence="2 3">JCM 31229</strain>
    </source>
</reference>
<keyword evidence="1" id="KW-0472">Membrane</keyword>
<dbReference type="Pfam" id="PF06170">
    <property type="entry name" value="DUF983"/>
    <property type="match status" value="1"/>
</dbReference>
<organism evidence="2 3">
    <name type="scientific">Sphingomonas colocasiae</name>
    <dbReference type="NCBI Taxonomy" id="1848973"/>
    <lineage>
        <taxon>Bacteria</taxon>
        <taxon>Pseudomonadati</taxon>
        <taxon>Pseudomonadota</taxon>
        <taxon>Alphaproteobacteria</taxon>
        <taxon>Sphingomonadales</taxon>
        <taxon>Sphingomonadaceae</taxon>
        <taxon>Sphingomonas</taxon>
    </lineage>
</organism>
<proteinExistence type="predicted"/>
<evidence type="ECO:0000256" key="1">
    <source>
        <dbReference type="SAM" id="Phobius"/>
    </source>
</evidence>